<feature type="domain" description="HTH cro/C1-type" evidence="1">
    <location>
        <begin position="32"/>
        <end position="83"/>
    </location>
</feature>
<accession>A0ABS2AGQ1</accession>
<comment type="caution">
    <text evidence="2">The sequence shown here is derived from an EMBL/GenBank/DDBJ whole genome shotgun (WGS) entry which is preliminary data.</text>
</comment>
<evidence type="ECO:0000259" key="1">
    <source>
        <dbReference type="PROSITE" id="PS50943"/>
    </source>
</evidence>
<evidence type="ECO:0000313" key="3">
    <source>
        <dbReference type="Proteomes" id="UP000632138"/>
    </source>
</evidence>
<organism evidence="2 3">
    <name type="scientific">Paractinoplanes ovalisporus</name>
    <dbReference type="NCBI Taxonomy" id="2810368"/>
    <lineage>
        <taxon>Bacteria</taxon>
        <taxon>Bacillati</taxon>
        <taxon>Actinomycetota</taxon>
        <taxon>Actinomycetes</taxon>
        <taxon>Micromonosporales</taxon>
        <taxon>Micromonosporaceae</taxon>
        <taxon>Paractinoplanes</taxon>
    </lineage>
</organism>
<dbReference type="PANTHER" id="PTHR35010">
    <property type="entry name" value="BLL4672 PROTEIN-RELATED"/>
    <property type="match status" value="1"/>
</dbReference>
<keyword evidence="3" id="KW-1185">Reference proteome</keyword>
<gene>
    <name evidence="2" type="ORF">JIG36_22955</name>
</gene>
<dbReference type="EMBL" id="JAENHP010000007">
    <property type="protein sequence ID" value="MBM2618424.1"/>
    <property type="molecule type" value="Genomic_DNA"/>
</dbReference>
<dbReference type="SUPFAM" id="SSF47413">
    <property type="entry name" value="lambda repressor-like DNA-binding domains"/>
    <property type="match status" value="1"/>
</dbReference>
<name>A0ABS2AGQ1_9ACTN</name>
<reference evidence="2 3" key="1">
    <citation type="submission" date="2021-01" db="EMBL/GenBank/DDBJ databases">
        <title>Actinoplanes sp. nov. LDG1-06 isolated from lichen.</title>
        <authorList>
            <person name="Saeng-In P."/>
            <person name="Phongsopitanun W."/>
            <person name="Kanchanasin P."/>
            <person name="Yuki M."/>
            <person name="Kudo T."/>
            <person name="Ohkuma M."/>
            <person name="Tanasupawat S."/>
        </authorList>
    </citation>
    <scope>NUCLEOTIDE SEQUENCE [LARGE SCALE GENOMIC DNA]</scope>
    <source>
        <strain evidence="2 3">LDG1-06</strain>
    </source>
</reference>
<dbReference type="Pfam" id="PF13560">
    <property type="entry name" value="HTH_31"/>
    <property type="match status" value="1"/>
</dbReference>
<sequence>MDTQGDVREFLASRRAKITPEQAGLPNFGGTRRVAGLRRAEVAMLAGVSPDYYTRLERGNLTGVSDSVLDAIARALQLDDAERSHLHDLARAANTSPRARRRPTKQQVRPGVRSLLDAMTEAPAFIRNGRLDILAINPLGQALYSPAFTTTARPVNLARFCFLDPAAQELYPDWGAAADTTVNLLRTEAGRDPYNKDLTDLVGELATRSDDFRTRWAAHNVRLHHTGVKHFQHPVVGRLELAFEAMPLPADPGLTLTAYSAEAGTPAHDTLRLLASWAATTVPATPVDR</sequence>
<dbReference type="PROSITE" id="PS50943">
    <property type="entry name" value="HTH_CROC1"/>
    <property type="match status" value="1"/>
</dbReference>
<dbReference type="Proteomes" id="UP000632138">
    <property type="component" value="Unassembled WGS sequence"/>
</dbReference>
<dbReference type="PANTHER" id="PTHR35010:SF2">
    <property type="entry name" value="BLL4672 PROTEIN"/>
    <property type="match status" value="1"/>
</dbReference>
<evidence type="ECO:0000313" key="2">
    <source>
        <dbReference type="EMBL" id="MBM2618424.1"/>
    </source>
</evidence>
<dbReference type="RefSeq" id="WP_203378431.1">
    <property type="nucleotide sequence ID" value="NZ_JAENHP010000007.1"/>
</dbReference>
<dbReference type="InterPro" id="IPR001387">
    <property type="entry name" value="Cro/C1-type_HTH"/>
</dbReference>
<dbReference type="SMART" id="SM00530">
    <property type="entry name" value="HTH_XRE"/>
    <property type="match status" value="1"/>
</dbReference>
<dbReference type="Pfam" id="PF17765">
    <property type="entry name" value="MLTR_LBD"/>
    <property type="match status" value="1"/>
</dbReference>
<proteinExistence type="predicted"/>
<dbReference type="Gene3D" id="3.30.450.180">
    <property type="match status" value="1"/>
</dbReference>
<dbReference type="Gene3D" id="1.10.260.40">
    <property type="entry name" value="lambda repressor-like DNA-binding domains"/>
    <property type="match status" value="1"/>
</dbReference>
<dbReference type="InterPro" id="IPR041413">
    <property type="entry name" value="MLTR_LBD"/>
</dbReference>
<dbReference type="CDD" id="cd00093">
    <property type="entry name" value="HTH_XRE"/>
    <property type="match status" value="1"/>
</dbReference>
<dbReference type="InterPro" id="IPR010982">
    <property type="entry name" value="Lambda_DNA-bd_dom_sf"/>
</dbReference>
<protein>
    <submittedName>
        <fullName evidence="2">Helix-turn-helix domain-containing protein</fullName>
    </submittedName>
</protein>